<proteinExistence type="predicted"/>
<sequence>MKLHFSWEESAGALSPSVSSSIVNKDGVSPLACLLTDDGGQLFLDTVPWLDEGVERIRSVKGSKIKFSDWSRDAWGAELTKGQVRIYSLYDENYFELINIDSFEGALLAWLNFIQLKPEVGVTQEVEI</sequence>
<gene>
    <name evidence="1" type="ORF">JW322_12780</name>
</gene>
<dbReference type="Proteomes" id="UP001162155">
    <property type="component" value="Unassembled WGS sequence"/>
</dbReference>
<evidence type="ECO:0000313" key="2">
    <source>
        <dbReference type="Proteomes" id="UP001162155"/>
    </source>
</evidence>
<dbReference type="AlphaFoldDB" id="A0AA43DTW0"/>
<dbReference type="EMBL" id="JAFFRZ010000001">
    <property type="protein sequence ID" value="MDH4622628.1"/>
    <property type="molecule type" value="Genomic_DNA"/>
</dbReference>
<reference evidence="1" key="1">
    <citation type="submission" date="2021-02" db="EMBL/GenBank/DDBJ databases">
        <title>Genome analysis of blister spot of apple pathogen from New York area.</title>
        <authorList>
            <person name="Kandel P."/>
            <person name="Hockett K.L."/>
            <person name="Santander R."/>
            <person name="Acimovic S."/>
        </authorList>
    </citation>
    <scope>NUCLEOTIDE SEQUENCE</scope>
    <source>
        <strain evidence="1">PSP1</strain>
    </source>
</reference>
<protein>
    <submittedName>
        <fullName evidence="1">Uncharacterized protein</fullName>
    </submittedName>
</protein>
<accession>A0AA43DTW0</accession>
<comment type="caution">
    <text evidence="1">The sequence shown here is derived from an EMBL/GenBank/DDBJ whole genome shotgun (WGS) entry which is preliminary data.</text>
</comment>
<evidence type="ECO:0000313" key="1">
    <source>
        <dbReference type="EMBL" id="MDH4622628.1"/>
    </source>
</evidence>
<organism evidence="1 2">
    <name type="scientific">Pseudomonas syringae pv. papulans</name>
    <dbReference type="NCBI Taxonomy" id="83963"/>
    <lineage>
        <taxon>Bacteria</taxon>
        <taxon>Pseudomonadati</taxon>
        <taxon>Pseudomonadota</taxon>
        <taxon>Gammaproteobacteria</taxon>
        <taxon>Pseudomonadales</taxon>
        <taxon>Pseudomonadaceae</taxon>
        <taxon>Pseudomonas</taxon>
        <taxon>Pseudomonas syringae</taxon>
    </lineage>
</organism>
<dbReference type="RefSeq" id="WP_044310911.1">
    <property type="nucleotide sequence ID" value="NZ_JAFFRY010000025.1"/>
</dbReference>
<name>A0AA43DTW0_PSESX</name>